<sequence length="300" mass="32164">MRFSAFVIASVFVSYVGYGLRHGMDDDKEAAELATETVDLVESGDPLGDAAEAGNVELVEKLLKGRGIIFKLDATDDNGETPLIRASRNNHIKVVKSLLWAGADPNEIGGGRQSPLMVAAYHGYVELMKRLLGALLTKVDLRASRQSVTALFMALKHPEAVKVLLDAKADVNAVAEYDDKTPLHQAAQHGFAETVKLLLAAGAIVNKKNGDGWTPLFSAARYGHTDVMKLLLDAGAEVNVVNMHDQTPLHVATWSGKADAVKLLLEHHASVNVVDDSGSTPLITAAQENAEMVKLLLDAK</sequence>
<dbReference type="SMART" id="SM00248">
    <property type="entry name" value="ANK"/>
    <property type="match status" value="8"/>
</dbReference>
<reference evidence="5" key="1">
    <citation type="submission" date="2022-10" db="EMBL/GenBank/DDBJ databases">
        <authorList>
            <person name="Chen Y."/>
            <person name="Dougan E. K."/>
            <person name="Chan C."/>
            <person name="Rhodes N."/>
            <person name="Thang M."/>
        </authorList>
    </citation>
    <scope>NUCLEOTIDE SEQUENCE</scope>
</reference>
<feature type="repeat" description="ANK" evidence="3">
    <location>
        <begin position="211"/>
        <end position="243"/>
    </location>
</feature>
<evidence type="ECO:0000313" key="7">
    <source>
        <dbReference type="EMBL" id="CAL4781989.1"/>
    </source>
</evidence>
<dbReference type="InterPro" id="IPR036770">
    <property type="entry name" value="Ankyrin_rpt-contain_sf"/>
</dbReference>
<dbReference type="Pfam" id="PF12796">
    <property type="entry name" value="Ank_2"/>
    <property type="match status" value="4"/>
</dbReference>
<keyword evidence="1" id="KW-0677">Repeat</keyword>
<feature type="chain" id="PRO_5043270640" evidence="4">
    <location>
        <begin position="20"/>
        <end position="300"/>
    </location>
</feature>
<keyword evidence="8" id="KW-1185">Reference proteome</keyword>
<evidence type="ECO:0000313" key="5">
    <source>
        <dbReference type="EMBL" id="CAI3994677.1"/>
    </source>
</evidence>
<dbReference type="Proteomes" id="UP001152797">
    <property type="component" value="Unassembled WGS sequence"/>
</dbReference>
<comment type="caution">
    <text evidence="5">The sequence shown here is derived from an EMBL/GenBank/DDBJ whole genome shotgun (WGS) entry which is preliminary data.</text>
</comment>
<keyword evidence="4" id="KW-0732">Signal</keyword>
<dbReference type="PROSITE" id="PS50088">
    <property type="entry name" value="ANK_REPEAT"/>
    <property type="match status" value="4"/>
</dbReference>
<dbReference type="PROSITE" id="PS50297">
    <property type="entry name" value="ANK_REP_REGION"/>
    <property type="match status" value="4"/>
</dbReference>
<dbReference type="PANTHER" id="PTHR24198:SF165">
    <property type="entry name" value="ANKYRIN REPEAT-CONTAINING PROTEIN-RELATED"/>
    <property type="match status" value="1"/>
</dbReference>
<feature type="repeat" description="ANK" evidence="3">
    <location>
        <begin position="78"/>
        <end position="110"/>
    </location>
</feature>
<gene>
    <name evidence="5" type="ORF">C1SCF055_LOCUS21307</name>
</gene>
<dbReference type="EMBL" id="CAMXCT030001982">
    <property type="protein sequence ID" value="CAL4781989.1"/>
    <property type="molecule type" value="Genomic_DNA"/>
</dbReference>
<evidence type="ECO:0000256" key="3">
    <source>
        <dbReference type="PROSITE-ProRule" id="PRU00023"/>
    </source>
</evidence>
<evidence type="ECO:0000313" key="8">
    <source>
        <dbReference type="Proteomes" id="UP001152797"/>
    </source>
</evidence>
<proteinExistence type="predicted"/>
<evidence type="ECO:0000256" key="4">
    <source>
        <dbReference type="SAM" id="SignalP"/>
    </source>
</evidence>
<dbReference type="EMBL" id="CAMXCT010001982">
    <property type="protein sequence ID" value="CAI3994677.1"/>
    <property type="molecule type" value="Genomic_DNA"/>
</dbReference>
<dbReference type="PRINTS" id="PR01415">
    <property type="entry name" value="ANKYRIN"/>
</dbReference>
<dbReference type="AlphaFoldDB" id="A0A9P1CPA8"/>
<feature type="repeat" description="ANK" evidence="3">
    <location>
        <begin position="244"/>
        <end position="276"/>
    </location>
</feature>
<dbReference type="InterPro" id="IPR002110">
    <property type="entry name" value="Ankyrin_rpt"/>
</dbReference>
<feature type="non-terminal residue" evidence="5">
    <location>
        <position position="300"/>
    </location>
</feature>
<dbReference type="SUPFAM" id="SSF48403">
    <property type="entry name" value="Ankyrin repeat"/>
    <property type="match status" value="1"/>
</dbReference>
<feature type="signal peptide" evidence="4">
    <location>
        <begin position="1"/>
        <end position="19"/>
    </location>
</feature>
<dbReference type="OrthoDB" id="194358at2759"/>
<evidence type="ECO:0000256" key="2">
    <source>
        <dbReference type="ARBA" id="ARBA00023043"/>
    </source>
</evidence>
<reference evidence="6" key="2">
    <citation type="submission" date="2024-04" db="EMBL/GenBank/DDBJ databases">
        <authorList>
            <person name="Chen Y."/>
            <person name="Shah S."/>
            <person name="Dougan E. K."/>
            <person name="Thang M."/>
            <person name="Chan C."/>
        </authorList>
    </citation>
    <scope>NUCLEOTIDE SEQUENCE [LARGE SCALE GENOMIC DNA]</scope>
</reference>
<evidence type="ECO:0000256" key="1">
    <source>
        <dbReference type="ARBA" id="ARBA00022737"/>
    </source>
</evidence>
<accession>A0A9P1CPA8</accession>
<name>A0A9P1CPA8_9DINO</name>
<dbReference type="EMBL" id="CAMXCT020001982">
    <property type="protein sequence ID" value="CAL1148052.1"/>
    <property type="molecule type" value="Genomic_DNA"/>
</dbReference>
<dbReference type="Gene3D" id="1.25.40.20">
    <property type="entry name" value="Ankyrin repeat-containing domain"/>
    <property type="match status" value="3"/>
</dbReference>
<dbReference type="PANTHER" id="PTHR24198">
    <property type="entry name" value="ANKYRIN REPEAT AND PROTEIN KINASE DOMAIN-CONTAINING PROTEIN"/>
    <property type="match status" value="1"/>
</dbReference>
<feature type="repeat" description="ANK" evidence="3">
    <location>
        <begin position="178"/>
        <end position="210"/>
    </location>
</feature>
<protein>
    <submittedName>
        <fullName evidence="7">Ankyrin-3 (ANK-3) (Ankyrin-G)</fullName>
    </submittedName>
</protein>
<evidence type="ECO:0000313" key="6">
    <source>
        <dbReference type="EMBL" id="CAL1148052.1"/>
    </source>
</evidence>
<organism evidence="5">
    <name type="scientific">Cladocopium goreaui</name>
    <dbReference type="NCBI Taxonomy" id="2562237"/>
    <lineage>
        <taxon>Eukaryota</taxon>
        <taxon>Sar</taxon>
        <taxon>Alveolata</taxon>
        <taxon>Dinophyceae</taxon>
        <taxon>Suessiales</taxon>
        <taxon>Symbiodiniaceae</taxon>
        <taxon>Cladocopium</taxon>
    </lineage>
</organism>
<keyword evidence="2 3" id="KW-0040">ANK repeat</keyword>